<evidence type="ECO:0000313" key="3">
    <source>
        <dbReference type="EMBL" id="GIG46875.1"/>
    </source>
</evidence>
<evidence type="ECO:0000313" key="4">
    <source>
        <dbReference type="Proteomes" id="UP000660611"/>
    </source>
</evidence>
<dbReference type="Proteomes" id="UP000660611">
    <property type="component" value="Unassembled WGS sequence"/>
</dbReference>
<dbReference type="RefSeq" id="WP_203848626.1">
    <property type="nucleotide sequence ID" value="NZ_BAAAVW010000016.1"/>
</dbReference>
<dbReference type="InterPro" id="IPR003362">
    <property type="entry name" value="Bact_transf"/>
</dbReference>
<dbReference type="Pfam" id="PF02397">
    <property type="entry name" value="Bac_transf"/>
    <property type="match status" value="1"/>
</dbReference>
<accession>A0A919PL91</accession>
<comment type="similarity">
    <text evidence="1">Belongs to the bacterial sugar transferase family.</text>
</comment>
<dbReference type="EMBL" id="BONQ01000077">
    <property type="protein sequence ID" value="GIG46875.1"/>
    <property type="molecule type" value="Genomic_DNA"/>
</dbReference>
<feature type="domain" description="Bacterial sugar transferase" evidence="2">
    <location>
        <begin position="3"/>
        <end position="175"/>
    </location>
</feature>
<protein>
    <submittedName>
        <fullName evidence="3">Sugar transferase</fullName>
    </submittedName>
</protein>
<keyword evidence="3" id="KW-0808">Transferase</keyword>
<dbReference type="GO" id="GO:0016780">
    <property type="term" value="F:phosphotransferase activity, for other substituted phosphate groups"/>
    <property type="evidence" value="ECO:0007669"/>
    <property type="project" value="TreeGrafter"/>
</dbReference>
<evidence type="ECO:0000259" key="2">
    <source>
        <dbReference type="Pfam" id="PF02397"/>
    </source>
</evidence>
<dbReference type="PANTHER" id="PTHR30576:SF8">
    <property type="entry name" value="UNDECAPRENYL-PHOSPHATE GALACTOSE PHOSPHOTRANSFERASE"/>
    <property type="match status" value="1"/>
</dbReference>
<comment type="caution">
    <text evidence="3">The sequence shown here is derived from an EMBL/GenBank/DDBJ whole genome shotgun (WGS) entry which is preliminary data.</text>
</comment>
<gene>
    <name evidence="3" type="ORF">Dsi01nite_049160</name>
</gene>
<name>A0A919PL91_9ACTN</name>
<sequence length="200" mass="22043">MNRAVDLAGATVAAVVLAPVIAATAVFVGCTMGTPVLFRQERTGLHGEPFTFVKFRSMRPSPKGFDPGSDAERITPAGRFLRSTSLDELPALWNVLRGDMSLVGPRPLPSAYLGRYSEQEARRHDVRPGITGLAQVLGRNTLTWEQKFAHDLHYVEHRSLRMDLRILVATVRTVVRRDGVTATGSATNHEFRPVEKGRQA</sequence>
<reference evidence="3" key="1">
    <citation type="submission" date="2021-01" db="EMBL/GenBank/DDBJ databases">
        <title>Whole genome shotgun sequence of Dactylosporangium siamense NBRC 106093.</title>
        <authorList>
            <person name="Komaki H."/>
            <person name="Tamura T."/>
        </authorList>
    </citation>
    <scope>NUCLEOTIDE SEQUENCE</scope>
    <source>
        <strain evidence="3">NBRC 106093</strain>
    </source>
</reference>
<organism evidence="3 4">
    <name type="scientific">Dactylosporangium siamense</name>
    <dbReference type="NCBI Taxonomy" id="685454"/>
    <lineage>
        <taxon>Bacteria</taxon>
        <taxon>Bacillati</taxon>
        <taxon>Actinomycetota</taxon>
        <taxon>Actinomycetes</taxon>
        <taxon>Micromonosporales</taxon>
        <taxon>Micromonosporaceae</taxon>
        <taxon>Dactylosporangium</taxon>
    </lineage>
</organism>
<dbReference type="PANTHER" id="PTHR30576">
    <property type="entry name" value="COLANIC BIOSYNTHESIS UDP-GLUCOSE LIPID CARRIER TRANSFERASE"/>
    <property type="match status" value="1"/>
</dbReference>
<proteinExistence type="inferred from homology"/>
<dbReference type="PROSITE" id="PS51257">
    <property type="entry name" value="PROKAR_LIPOPROTEIN"/>
    <property type="match status" value="1"/>
</dbReference>
<evidence type="ECO:0000256" key="1">
    <source>
        <dbReference type="ARBA" id="ARBA00006464"/>
    </source>
</evidence>
<dbReference type="AlphaFoldDB" id="A0A919PL91"/>
<keyword evidence="4" id="KW-1185">Reference proteome</keyword>